<evidence type="ECO:0000256" key="7">
    <source>
        <dbReference type="SAM" id="Phobius"/>
    </source>
</evidence>
<dbReference type="SUPFAM" id="SSF103473">
    <property type="entry name" value="MFS general substrate transporter"/>
    <property type="match status" value="1"/>
</dbReference>
<dbReference type="InterPro" id="IPR020846">
    <property type="entry name" value="MFS_dom"/>
</dbReference>
<dbReference type="EMBL" id="CAOQHR010000005">
    <property type="protein sequence ID" value="CAI6334388.1"/>
    <property type="molecule type" value="Genomic_DNA"/>
</dbReference>
<dbReference type="Proteomes" id="UP001152607">
    <property type="component" value="Unassembled WGS sequence"/>
</dbReference>
<evidence type="ECO:0000259" key="8">
    <source>
        <dbReference type="PROSITE" id="PS50850"/>
    </source>
</evidence>
<dbReference type="AlphaFoldDB" id="A0A9W4UDH8"/>
<dbReference type="OrthoDB" id="2441642at2759"/>
<comment type="caution">
    <text evidence="9">The sequence shown here is derived from an EMBL/GenBank/DDBJ whole genome shotgun (WGS) entry which is preliminary data.</text>
</comment>
<evidence type="ECO:0000256" key="5">
    <source>
        <dbReference type="ARBA" id="ARBA00023136"/>
    </source>
</evidence>
<dbReference type="InterPro" id="IPR036259">
    <property type="entry name" value="MFS_trans_sf"/>
</dbReference>
<feature type="transmembrane region" description="Helical" evidence="7">
    <location>
        <begin position="99"/>
        <end position="120"/>
    </location>
</feature>
<dbReference type="InterPro" id="IPR011701">
    <property type="entry name" value="MFS"/>
</dbReference>
<feature type="transmembrane region" description="Helical" evidence="7">
    <location>
        <begin position="499"/>
        <end position="521"/>
    </location>
</feature>
<feature type="transmembrane region" description="Helical" evidence="7">
    <location>
        <begin position="407"/>
        <end position="428"/>
    </location>
</feature>
<feature type="transmembrane region" description="Helical" evidence="7">
    <location>
        <begin position="434"/>
        <end position="452"/>
    </location>
</feature>
<evidence type="ECO:0000256" key="6">
    <source>
        <dbReference type="SAM" id="MobiDB-lite"/>
    </source>
</evidence>
<dbReference type="Pfam" id="PF07690">
    <property type="entry name" value="MFS_1"/>
    <property type="match status" value="1"/>
</dbReference>
<evidence type="ECO:0000256" key="4">
    <source>
        <dbReference type="ARBA" id="ARBA00022989"/>
    </source>
</evidence>
<feature type="domain" description="Major facilitator superfamily (MFS) profile" evidence="8">
    <location>
        <begin position="66"/>
        <end position="525"/>
    </location>
</feature>
<dbReference type="GO" id="GO:0022857">
    <property type="term" value="F:transmembrane transporter activity"/>
    <property type="evidence" value="ECO:0007669"/>
    <property type="project" value="InterPro"/>
</dbReference>
<reference evidence="9" key="1">
    <citation type="submission" date="2023-01" db="EMBL/GenBank/DDBJ databases">
        <authorList>
            <person name="Van Ghelder C."/>
            <person name="Rancurel C."/>
        </authorList>
    </citation>
    <scope>NUCLEOTIDE SEQUENCE</scope>
    <source>
        <strain evidence="9">CNCM I-4278</strain>
    </source>
</reference>
<feature type="region of interest" description="Disordered" evidence="6">
    <location>
        <begin position="533"/>
        <end position="554"/>
    </location>
</feature>
<proteinExistence type="predicted"/>
<feature type="transmembrane region" description="Helical" evidence="7">
    <location>
        <begin position="349"/>
        <end position="370"/>
    </location>
</feature>
<evidence type="ECO:0000313" key="9">
    <source>
        <dbReference type="EMBL" id="CAI6334388.1"/>
    </source>
</evidence>
<evidence type="ECO:0000256" key="1">
    <source>
        <dbReference type="ARBA" id="ARBA00004141"/>
    </source>
</evidence>
<dbReference type="Gene3D" id="1.20.1250.20">
    <property type="entry name" value="MFS general substrate transporter like domains"/>
    <property type="match status" value="1"/>
</dbReference>
<evidence type="ECO:0000313" key="10">
    <source>
        <dbReference type="Proteomes" id="UP001152607"/>
    </source>
</evidence>
<dbReference type="PANTHER" id="PTHR23502:SF51">
    <property type="entry name" value="QUINIDINE RESISTANCE PROTEIN 1-RELATED"/>
    <property type="match status" value="1"/>
</dbReference>
<gene>
    <name evidence="9" type="ORF">PDIGIT_LOCUS7445</name>
</gene>
<dbReference type="PANTHER" id="PTHR23502">
    <property type="entry name" value="MAJOR FACILITATOR SUPERFAMILY"/>
    <property type="match status" value="1"/>
</dbReference>
<keyword evidence="10" id="KW-1185">Reference proteome</keyword>
<protein>
    <recommendedName>
        <fullName evidence="8">Major facilitator superfamily (MFS) profile domain-containing protein</fullName>
    </recommendedName>
</protein>
<keyword evidence="2" id="KW-0813">Transport</keyword>
<evidence type="ECO:0000256" key="2">
    <source>
        <dbReference type="ARBA" id="ARBA00022448"/>
    </source>
</evidence>
<keyword evidence="5 7" id="KW-0472">Membrane</keyword>
<feature type="transmembrane region" description="Helical" evidence="7">
    <location>
        <begin position="316"/>
        <end position="337"/>
    </location>
</feature>
<keyword evidence="3 7" id="KW-0812">Transmembrane</keyword>
<accession>A0A9W4UDH8</accession>
<comment type="subcellular location">
    <subcellularLocation>
        <location evidence="1">Membrane</location>
        <topology evidence="1">Multi-pass membrane protein</topology>
    </subcellularLocation>
</comment>
<feature type="transmembrane region" description="Helical" evidence="7">
    <location>
        <begin position="64"/>
        <end position="87"/>
    </location>
</feature>
<name>A0A9W4UDH8_9PLEO</name>
<feature type="transmembrane region" description="Helical" evidence="7">
    <location>
        <begin position="473"/>
        <end position="493"/>
    </location>
</feature>
<keyword evidence="4 7" id="KW-1133">Transmembrane helix</keyword>
<dbReference type="GO" id="GO:0005886">
    <property type="term" value="C:plasma membrane"/>
    <property type="evidence" value="ECO:0007669"/>
    <property type="project" value="TreeGrafter"/>
</dbReference>
<sequence length="554" mass="60578">MAPPTPTAKDPEKNSDCIVQDAAPVVTTTCTSTNPMTTISIPPEPQPQEEEEEPYTIFSRHLKLFIILMSATSSLFSPVSSMIYLPALDVLADYYHVSITRINLSVTTYMILQALAPMFFGDMADQLGRRPIYITTLTIYVAANIGLATQSDYGALLVLRALQSSGSSGTVALGNAVMADIAAPAERSGYISYVQAGMMLGPAIAPTIGGVLTQFLGWRALFWFLTIASGTYLVLYIPFVPETCRKIVENGSIPPQDWNRSIWNARFDRKIKVSEGAEHESHENLRKARKNELAGKRSLAIPNPLRTLRVIAEKDVALTMLLTSLLTTGFYMLMVPIPSVFADVYGFNQIQIGLCYLPMSAGSVLGTIAAGKLLDWNFRRIAHLENHPVHLRRGHDLRHFPIERARLQYLPLPTLISSLVILVWGWTLSSHTSLAAPLVLLFIGGACIPAAMNMQQALLIDMYPQSPATVTAAVNLCRCALSAGGTAIVQVVVDGVGLGWCYTIVGGVVGVVGGIAVWAGIKFGPRWREERFVREETRQREKERERGEGDSNEG</sequence>
<dbReference type="FunFam" id="1.20.1720.10:FF:000009">
    <property type="entry name" value="MFS multidrug transporter"/>
    <property type="match status" value="1"/>
</dbReference>
<feature type="transmembrane region" description="Helical" evidence="7">
    <location>
        <begin position="220"/>
        <end position="239"/>
    </location>
</feature>
<dbReference type="Gene3D" id="1.20.1720.10">
    <property type="entry name" value="Multidrug resistance protein D"/>
    <property type="match status" value="1"/>
</dbReference>
<organism evidence="9 10">
    <name type="scientific">Periconia digitata</name>
    <dbReference type="NCBI Taxonomy" id="1303443"/>
    <lineage>
        <taxon>Eukaryota</taxon>
        <taxon>Fungi</taxon>
        <taxon>Dikarya</taxon>
        <taxon>Ascomycota</taxon>
        <taxon>Pezizomycotina</taxon>
        <taxon>Dothideomycetes</taxon>
        <taxon>Pleosporomycetidae</taxon>
        <taxon>Pleosporales</taxon>
        <taxon>Massarineae</taxon>
        <taxon>Periconiaceae</taxon>
        <taxon>Periconia</taxon>
    </lineage>
</organism>
<evidence type="ECO:0000256" key="3">
    <source>
        <dbReference type="ARBA" id="ARBA00022692"/>
    </source>
</evidence>
<dbReference type="PROSITE" id="PS50850">
    <property type="entry name" value="MFS"/>
    <property type="match status" value="1"/>
</dbReference>
<feature type="transmembrane region" description="Helical" evidence="7">
    <location>
        <begin position="132"/>
        <end position="149"/>
    </location>
</feature>